<accession>A0AAU8B2Y7</accession>
<evidence type="ECO:0000313" key="1">
    <source>
        <dbReference type="EMBL" id="XCD06651.1"/>
    </source>
</evidence>
<reference evidence="1" key="1">
    <citation type="submission" date="2024-03" db="EMBL/GenBank/DDBJ databases">
        <title>Diverse circular DNA viruses in blood, oral, and fecal samples of captive lemurs.</title>
        <authorList>
            <person name="Paietta E.N."/>
            <person name="Kraberger S."/>
            <person name="Lund M.C."/>
            <person name="Custer J.M."/>
            <person name="Vargas K.M."/>
            <person name="Ehmke E.E."/>
            <person name="Yoder A.D."/>
            <person name="Varsani A."/>
        </authorList>
    </citation>
    <scope>NUCLEOTIDE SEQUENCE</scope>
    <source>
        <strain evidence="1">Duke_25SF_178</strain>
    </source>
</reference>
<name>A0AAU8B2Y7_9VIRU</name>
<dbReference type="EMBL" id="PP511697">
    <property type="protein sequence ID" value="XCD06651.1"/>
    <property type="molecule type" value="Genomic_DNA"/>
</dbReference>
<proteinExistence type="predicted"/>
<organism evidence="1">
    <name type="scientific">Dulem virus 72</name>
    <dbReference type="NCBI Taxonomy" id="3145783"/>
    <lineage>
        <taxon>Viruses</taxon>
        <taxon>Monodnaviria</taxon>
        <taxon>Loebvirae</taxon>
        <taxon>Hofneiviricota</taxon>
        <taxon>Faserviricetes</taxon>
        <taxon>Tubulavirales</taxon>
        <taxon>Inoviridae</taxon>
        <taxon>Inovirus</taxon>
    </lineage>
</organism>
<protein>
    <submittedName>
        <fullName evidence="1">Uncharacterized protein</fullName>
    </submittedName>
</protein>
<sequence length="98" mass="11662">MVDVNRLSLFYIRSTIHDYMYRVTGRGDFERNVTFYDYSGDDFIVDFLDTLRILKFFKDDIFIEEALKTGLRKVKEYNGKLFALAVDSYGYFLLIRLA</sequence>